<dbReference type="EMBL" id="UINC01194235">
    <property type="protein sequence ID" value="SVE10232.1"/>
    <property type="molecule type" value="Genomic_DNA"/>
</dbReference>
<proteinExistence type="predicted"/>
<name>A0A383AR63_9ZZZZ</name>
<feature type="non-terminal residue" evidence="1">
    <location>
        <position position="1"/>
    </location>
</feature>
<dbReference type="AlphaFoldDB" id="A0A383AR63"/>
<accession>A0A383AR63</accession>
<evidence type="ECO:0000313" key="1">
    <source>
        <dbReference type="EMBL" id="SVE10232.1"/>
    </source>
</evidence>
<sequence>KLYLIVHPAPVTRGFLFVGGWVDLDKELDMKKALLFISLSAFAFSSATEKVDVVKLKDGSVLEGKIVEQNFTDCWVKLELVGNSGSTMHLTLDKIESIDFHKNKKSWSYYGKHLLKELKKDQLSWKQQMIFQQIAFHATKQWKYSHWLFH</sequence>
<organism evidence="1">
    <name type="scientific">marine metagenome</name>
    <dbReference type="NCBI Taxonomy" id="408172"/>
    <lineage>
        <taxon>unclassified sequences</taxon>
        <taxon>metagenomes</taxon>
        <taxon>ecological metagenomes</taxon>
    </lineage>
</organism>
<protein>
    <submittedName>
        <fullName evidence="1">Uncharacterized protein</fullName>
    </submittedName>
</protein>
<gene>
    <name evidence="1" type="ORF">METZ01_LOCUS463086</name>
</gene>
<reference evidence="1" key="1">
    <citation type="submission" date="2018-05" db="EMBL/GenBank/DDBJ databases">
        <authorList>
            <person name="Lanie J.A."/>
            <person name="Ng W.-L."/>
            <person name="Kazmierczak K.M."/>
            <person name="Andrzejewski T.M."/>
            <person name="Davidsen T.M."/>
            <person name="Wayne K.J."/>
            <person name="Tettelin H."/>
            <person name="Glass J.I."/>
            <person name="Rusch D."/>
            <person name="Podicherti R."/>
            <person name="Tsui H.-C.T."/>
            <person name="Winkler M.E."/>
        </authorList>
    </citation>
    <scope>NUCLEOTIDE SEQUENCE</scope>
</reference>